<protein>
    <recommendedName>
        <fullName evidence="8">Variable large protein</fullName>
    </recommendedName>
</protein>
<dbReference type="EMBL" id="AZIT01000024">
    <property type="protein sequence ID" value="ETZ17640.1"/>
    <property type="molecule type" value="Genomic_DNA"/>
</dbReference>
<evidence type="ECO:0000256" key="5">
    <source>
        <dbReference type="ARBA" id="ARBA00023139"/>
    </source>
</evidence>
<keyword evidence="6 8" id="KW-0998">Cell outer membrane</keyword>
<dbReference type="SUPFAM" id="SSF74748">
    <property type="entry name" value="Variable surface antigen VlsE"/>
    <property type="match status" value="1"/>
</dbReference>
<gene>
    <name evidence="9" type="ORF">BDCR2A_01446</name>
</gene>
<keyword evidence="5 8" id="KW-0564">Palmitate</keyword>
<evidence type="ECO:0000313" key="10">
    <source>
        <dbReference type="Proteomes" id="UP000019148"/>
    </source>
</evidence>
<dbReference type="Pfam" id="PF00921">
    <property type="entry name" value="Lipoprotein_2"/>
    <property type="match status" value="1"/>
</dbReference>
<reference evidence="9 10" key="1">
    <citation type="submission" date="2013-12" db="EMBL/GenBank/DDBJ databases">
        <title>Comparative genomics of relapsing fever spirochetes.</title>
        <authorList>
            <person name="Schwan T.G."/>
            <person name="Raffel S.J."/>
            <person name="Porcella S.F."/>
        </authorList>
    </citation>
    <scope>NUCLEOTIDE SEQUENCE [LARGE SCALE GENOMIC DNA]</scope>
    <source>
        <strain evidence="9 10">CR2A</strain>
    </source>
</reference>
<dbReference type="GO" id="GO:0009279">
    <property type="term" value="C:cell outer membrane"/>
    <property type="evidence" value="ECO:0007669"/>
    <property type="project" value="UniProtKB-SubCell"/>
</dbReference>
<comment type="subcellular location">
    <subcellularLocation>
        <location evidence="2 8">Cell outer membrane</location>
        <topology evidence="2 8">Lipid-anchor</topology>
    </subcellularLocation>
</comment>
<sequence>MLSASNSSITASSFTKIENRMKRVKVKLGEIIEENGNYEKVKEKVEEFVGKIGKIEEGAKEAAGGASGDVIGNAKKGEDAKPAEVASVNKLVKGIKEIVGVVLKNVEGDPNATKTAEEQQKSIGKLLGEKTNGGTEQQAAATSATIGAVIGVDILKAIASSAEAGTGEIKIEEAKNTVEIVASKKEDNKEFGVDSVKKDAVIAGGIALRGMAKEGKFAAKNGDDGKHANAINGAVASAVNKVLSTLIIAIRNKVDEGLKEINKVLGEIKQGEGSESTSN</sequence>
<evidence type="ECO:0000256" key="2">
    <source>
        <dbReference type="ARBA" id="ARBA00004459"/>
    </source>
</evidence>
<dbReference type="InterPro" id="IPR000680">
    <property type="entry name" value="Borrelia_lipo"/>
</dbReference>
<keyword evidence="4 8" id="KW-0472">Membrane</keyword>
<evidence type="ECO:0000256" key="1">
    <source>
        <dbReference type="ARBA" id="ARBA00003932"/>
    </source>
</evidence>
<keyword evidence="3" id="KW-0732">Signal</keyword>
<accession>W6TGR3</accession>
<evidence type="ECO:0000256" key="8">
    <source>
        <dbReference type="RuleBase" id="RU363105"/>
    </source>
</evidence>
<dbReference type="PATRIC" id="fig|1432657.3.peg.1402"/>
<organism evidence="9 10">
    <name type="scientific">Borrelia duttonii CR2A</name>
    <dbReference type="NCBI Taxonomy" id="1432657"/>
    <lineage>
        <taxon>Bacteria</taxon>
        <taxon>Pseudomonadati</taxon>
        <taxon>Spirochaetota</taxon>
        <taxon>Spirochaetia</taxon>
        <taxon>Spirochaetales</taxon>
        <taxon>Borreliaceae</taxon>
        <taxon>Borrelia</taxon>
    </lineage>
</organism>
<name>W6TGR3_9SPIR</name>
<proteinExistence type="predicted"/>
<evidence type="ECO:0000313" key="9">
    <source>
        <dbReference type="EMBL" id="ETZ17640.1"/>
    </source>
</evidence>
<dbReference type="AlphaFoldDB" id="W6TGR3"/>
<evidence type="ECO:0000256" key="6">
    <source>
        <dbReference type="ARBA" id="ARBA00023237"/>
    </source>
</evidence>
<evidence type="ECO:0000256" key="7">
    <source>
        <dbReference type="ARBA" id="ARBA00023288"/>
    </source>
</evidence>
<comment type="caution">
    <text evidence="9">The sequence shown here is derived from an EMBL/GenBank/DDBJ whole genome shotgun (WGS) entry which is preliminary data.</text>
</comment>
<keyword evidence="7 8" id="KW-0449">Lipoprotein</keyword>
<evidence type="ECO:0000256" key="4">
    <source>
        <dbReference type="ARBA" id="ARBA00023136"/>
    </source>
</evidence>
<dbReference type="Proteomes" id="UP000019148">
    <property type="component" value="Unassembled WGS sequence"/>
</dbReference>
<comment type="function">
    <text evidence="1 8">The Vlp and Vsp proteins are antigenically distinct proteins, only one vlp or vsp gene is transcriptionally active at any one time. Switching between these genes is a mechanism of host immune response evasion.</text>
</comment>
<evidence type="ECO:0000256" key="3">
    <source>
        <dbReference type="ARBA" id="ARBA00022729"/>
    </source>
</evidence>